<protein>
    <submittedName>
        <fullName evidence="11">Glycerol-3-phosphate acyltransferase PlsY</fullName>
    </submittedName>
</protein>
<keyword evidence="11" id="KW-0012">Acyltransferase</keyword>
<keyword evidence="1" id="KW-1003">Cell membrane</keyword>
<evidence type="ECO:0000256" key="1">
    <source>
        <dbReference type="ARBA" id="ARBA00022475"/>
    </source>
</evidence>
<evidence type="ECO:0000313" key="11">
    <source>
        <dbReference type="EMBL" id="SDE72107.1"/>
    </source>
</evidence>
<dbReference type="GO" id="GO:0005886">
    <property type="term" value="C:plasma membrane"/>
    <property type="evidence" value="ECO:0007669"/>
    <property type="project" value="InterPro"/>
</dbReference>
<evidence type="ECO:0000256" key="7">
    <source>
        <dbReference type="ARBA" id="ARBA00023136"/>
    </source>
</evidence>
<proteinExistence type="predicted"/>
<keyword evidence="3 11" id="KW-0808">Transferase</keyword>
<accession>A0A1G7F866</accession>
<dbReference type="GO" id="GO:0008654">
    <property type="term" value="P:phospholipid biosynthetic process"/>
    <property type="evidence" value="ECO:0007669"/>
    <property type="project" value="UniProtKB-KW"/>
</dbReference>
<sequence length="168" mass="17552">MLLPFLLGYFLGSLPVAFWFGALRGKDLLREGPDAYRALGPVPGFLALILDAFKGVLAVALGEGMGPLGGLWGGAGAVWGHAFSPWLGLRGGKALAPAAGVLLAVDPRLLLLSLALFALLHLLFQRPRRAALAVALALPLFAALLGQTPSHLLFGLLLGLPVALRHLQ</sequence>
<dbReference type="SMART" id="SM01207">
    <property type="entry name" value="G3P_acyltransf"/>
    <property type="match status" value="1"/>
</dbReference>
<evidence type="ECO:0000256" key="5">
    <source>
        <dbReference type="ARBA" id="ARBA00022989"/>
    </source>
</evidence>
<dbReference type="Pfam" id="PF02660">
    <property type="entry name" value="G3P_acyltransf"/>
    <property type="match status" value="1"/>
</dbReference>
<keyword evidence="8" id="KW-0594">Phospholipid biosynthesis</keyword>
<evidence type="ECO:0000256" key="3">
    <source>
        <dbReference type="ARBA" id="ARBA00022679"/>
    </source>
</evidence>
<evidence type="ECO:0000313" key="12">
    <source>
        <dbReference type="Proteomes" id="UP000199446"/>
    </source>
</evidence>
<keyword evidence="7 10" id="KW-0472">Membrane</keyword>
<dbReference type="STRING" id="482827.SAMN04488243_10815"/>
<evidence type="ECO:0000256" key="8">
    <source>
        <dbReference type="ARBA" id="ARBA00023209"/>
    </source>
</evidence>
<dbReference type="PANTHER" id="PTHR30309:SF0">
    <property type="entry name" value="GLYCEROL-3-PHOSPHATE ACYLTRANSFERASE-RELATED"/>
    <property type="match status" value="1"/>
</dbReference>
<dbReference type="Proteomes" id="UP000199446">
    <property type="component" value="Unassembled WGS sequence"/>
</dbReference>
<evidence type="ECO:0000256" key="9">
    <source>
        <dbReference type="ARBA" id="ARBA00023264"/>
    </source>
</evidence>
<name>A0A1G7F866_9DEIN</name>
<reference evidence="12" key="1">
    <citation type="submission" date="2016-10" db="EMBL/GenBank/DDBJ databases">
        <authorList>
            <person name="Varghese N."/>
            <person name="Submissions S."/>
        </authorList>
    </citation>
    <scope>NUCLEOTIDE SEQUENCE [LARGE SCALE GENOMIC DNA]</scope>
    <source>
        <strain evidence="12">CGMCC 1.6992</strain>
    </source>
</reference>
<dbReference type="AlphaFoldDB" id="A0A1G7F866"/>
<dbReference type="GO" id="GO:0043772">
    <property type="term" value="F:acyl-phosphate glycerol-3-phosphate acyltransferase activity"/>
    <property type="evidence" value="ECO:0007669"/>
    <property type="project" value="InterPro"/>
</dbReference>
<organism evidence="11 12">
    <name type="scientific">Thermus arciformis</name>
    <dbReference type="NCBI Taxonomy" id="482827"/>
    <lineage>
        <taxon>Bacteria</taxon>
        <taxon>Thermotogati</taxon>
        <taxon>Deinococcota</taxon>
        <taxon>Deinococci</taxon>
        <taxon>Thermales</taxon>
        <taxon>Thermaceae</taxon>
        <taxon>Thermus</taxon>
    </lineage>
</organism>
<feature type="transmembrane region" description="Helical" evidence="10">
    <location>
        <begin position="6"/>
        <end position="23"/>
    </location>
</feature>
<feature type="transmembrane region" description="Helical" evidence="10">
    <location>
        <begin position="101"/>
        <end position="124"/>
    </location>
</feature>
<evidence type="ECO:0000256" key="6">
    <source>
        <dbReference type="ARBA" id="ARBA00023098"/>
    </source>
</evidence>
<keyword evidence="12" id="KW-1185">Reference proteome</keyword>
<feature type="transmembrane region" description="Helical" evidence="10">
    <location>
        <begin position="68"/>
        <end position="89"/>
    </location>
</feature>
<dbReference type="InterPro" id="IPR003811">
    <property type="entry name" value="G3P_acylTferase_PlsY"/>
</dbReference>
<gene>
    <name evidence="11" type="ORF">SAMN04488243_10815</name>
</gene>
<dbReference type="OrthoDB" id="25790at2"/>
<dbReference type="RefSeq" id="WP_093006219.1">
    <property type="nucleotide sequence ID" value="NZ_FNBC01000008.1"/>
</dbReference>
<dbReference type="PANTHER" id="PTHR30309">
    <property type="entry name" value="INNER MEMBRANE PROTEIN YGIH"/>
    <property type="match status" value="1"/>
</dbReference>
<keyword evidence="9" id="KW-1208">Phospholipid metabolism</keyword>
<evidence type="ECO:0000256" key="10">
    <source>
        <dbReference type="SAM" id="Phobius"/>
    </source>
</evidence>
<feature type="transmembrane region" description="Helical" evidence="10">
    <location>
        <begin position="44"/>
        <end position="62"/>
    </location>
</feature>
<feature type="transmembrane region" description="Helical" evidence="10">
    <location>
        <begin position="130"/>
        <end position="163"/>
    </location>
</feature>
<keyword evidence="6" id="KW-0443">Lipid metabolism</keyword>
<keyword evidence="4 10" id="KW-0812">Transmembrane</keyword>
<evidence type="ECO:0000256" key="4">
    <source>
        <dbReference type="ARBA" id="ARBA00022692"/>
    </source>
</evidence>
<keyword evidence="2" id="KW-0444">Lipid biosynthesis</keyword>
<evidence type="ECO:0000256" key="2">
    <source>
        <dbReference type="ARBA" id="ARBA00022516"/>
    </source>
</evidence>
<dbReference type="EMBL" id="FNBC01000008">
    <property type="protein sequence ID" value="SDE72107.1"/>
    <property type="molecule type" value="Genomic_DNA"/>
</dbReference>
<keyword evidence="5 10" id="KW-1133">Transmembrane helix</keyword>